<evidence type="ECO:0000256" key="6">
    <source>
        <dbReference type="ARBA" id="ARBA00023136"/>
    </source>
</evidence>
<proteinExistence type="predicted"/>
<dbReference type="PANTHER" id="PTHR23513">
    <property type="entry name" value="INTEGRAL MEMBRANE EFFLUX PROTEIN-RELATED"/>
    <property type="match status" value="1"/>
</dbReference>
<dbReference type="InterPro" id="IPR011701">
    <property type="entry name" value="MFS"/>
</dbReference>
<dbReference type="AlphaFoldDB" id="A0A3A6P9H8"/>
<evidence type="ECO:0000256" key="1">
    <source>
        <dbReference type="ARBA" id="ARBA00004651"/>
    </source>
</evidence>
<keyword evidence="10" id="KW-1185">Reference proteome</keyword>
<dbReference type="GO" id="GO:0022857">
    <property type="term" value="F:transmembrane transporter activity"/>
    <property type="evidence" value="ECO:0007669"/>
    <property type="project" value="InterPro"/>
</dbReference>
<feature type="transmembrane region" description="Helical" evidence="7">
    <location>
        <begin position="252"/>
        <end position="273"/>
    </location>
</feature>
<feature type="transmembrane region" description="Helical" evidence="7">
    <location>
        <begin position="79"/>
        <end position="98"/>
    </location>
</feature>
<comment type="subcellular location">
    <subcellularLocation>
        <location evidence="1">Cell membrane</location>
        <topology evidence="1">Multi-pass membrane protein</topology>
    </subcellularLocation>
</comment>
<dbReference type="PROSITE" id="PS50850">
    <property type="entry name" value="MFS"/>
    <property type="match status" value="1"/>
</dbReference>
<dbReference type="CDD" id="cd06173">
    <property type="entry name" value="MFS_MefA_like"/>
    <property type="match status" value="1"/>
</dbReference>
<evidence type="ECO:0000313" key="10">
    <source>
        <dbReference type="Proteomes" id="UP000267798"/>
    </source>
</evidence>
<comment type="caution">
    <text evidence="9">The sequence shown here is derived from an EMBL/GenBank/DDBJ whole genome shotgun (WGS) entry which is preliminary data.</text>
</comment>
<evidence type="ECO:0000256" key="2">
    <source>
        <dbReference type="ARBA" id="ARBA00022448"/>
    </source>
</evidence>
<protein>
    <submittedName>
        <fullName evidence="9">MFS transporter</fullName>
    </submittedName>
</protein>
<evidence type="ECO:0000313" key="9">
    <source>
        <dbReference type="EMBL" id="RJX37552.1"/>
    </source>
</evidence>
<organism evidence="9 10">
    <name type="scientific">Paenibacillus pinisoli</name>
    <dbReference type="NCBI Taxonomy" id="1276110"/>
    <lineage>
        <taxon>Bacteria</taxon>
        <taxon>Bacillati</taxon>
        <taxon>Bacillota</taxon>
        <taxon>Bacilli</taxon>
        <taxon>Bacillales</taxon>
        <taxon>Paenibacillaceae</taxon>
        <taxon>Paenibacillus</taxon>
    </lineage>
</organism>
<feature type="transmembrane region" description="Helical" evidence="7">
    <location>
        <begin position="48"/>
        <end position="67"/>
    </location>
</feature>
<evidence type="ECO:0000256" key="3">
    <source>
        <dbReference type="ARBA" id="ARBA00022475"/>
    </source>
</evidence>
<dbReference type="PANTHER" id="PTHR23513:SF11">
    <property type="entry name" value="STAPHYLOFERRIN A TRANSPORTER"/>
    <property type="match status" value="1"/>
</dbReference>
<dbReference type="EMBL" id="QXQB01000005">
    <property type="protein sequence ID" value="RJX37552.1"/>
    <property type="molecule type" value="Genomic_DNA"/>
</dbReference>
<keyword evidence="2" id="KW-0813">Transport</keyword>
<dbReference type="OrthoDB" id="9775268at2"/>
<feature type="transmembrane region" description="Helical" evidence="7">
    <location>
        <begin position="285"/>
        <end position="302"/>
    </location>
</feature>
<name>A0A3A6P9H8_9BACL</name>
<reference evidence="9 10" key="1">
    <citation type="submission" date="2018-09" db="EMBL/GenBank/DDBJ databases">
        <title>Paenibacillus aracenensis nov. sp. isolated from a cave in southern Spain.</title>
        <authorList>
            <person name="Jurado V."/>
            <person name="Gutierrez-Patricio S."/>
            <person name="Gonzalez-Pimentel J.L."/>
            <person name="Miller A.Z."/>
            <person name="Laiz L."/>
            <person name="Saiz-Jimenez C."/>
        </authorList>
    </citation>
    <scope>NUCLEOTIDE SEQUENCE [LARGE SCALE GENOMIC DNA]</scope>
    <source>
        <strain evidence="9 10">JCM 19203</strain>
    </source>
</reference>
<feature type="transmembrane region" description="Helical" evidence="7">
    <location>
        <begin position="372"/>
        <end position="392"/>
    </location>
</feature>
<feature type="transmembrane region" description="Helical" evidence="7">
    <location>
        <begin position="167"/>
        <end position="185"/>
    </location>
</feature>
<feature type="transmembrane region" description="Helical" evidence="7">
    <location>
        <begin position="218"/>
        <end position="240"/>
    </location>
</feature>
<dbReference type="Gene3D" id="1.20.1250.20">
    <property type="entry name" value="MFS general substrate transporter like domains"/>
    <property type="match status" value="1"/>
</dbReference>
<feature type="domain" description="Major facilitator superfamily (MFS) profile" evidence="8">
    <location>
        <begin position="1"/>
        <end position="397"/>
    </location>
</feature>
<evidence type="ECO:0000256" key="5">
    <source>
        <dbReference type="ARBA" id="ARBA00022989"/>
    </source>
</evidence>
<dbReference type="RefSeq" id="WP_120113477.1">
    <property type="nucleotide sequence ID" value="NZ_QXQB01000005.1"/>
</dbReference>
<evidence type="ECO:0000259" key="8">
    <source>
        <dbReference type="PROSITE" id="PS50850"/>
    </source>
</evidence>
<sequence>MIFSVLRPKNFRHYFIADIVSGFGVGMSTIGANWYLMDKTGSLTSVGLMLSLNVIAGFVISSFAGTLIDKWNRRSIIQWANIIRAIALLLIAAAFLTSGFRIEYLYAFAAINGMGWALYMSASRSLVQELLSEKDLIHGNSLIEISLQVGMFMAGALSGVLYKYIGFEVILLLNAAAFVVSSGFLSRIRYTPIEAEQEGEPFLVTFKNGIRYLADRPFIFLLGVVSVIPLVSTMVFNVVLPGYVSGVVQGDSVVFGLSDMCYGIGGLLSGFLAAPLAKKVSSHGAIVLFFLVAVLNLVAVAVNSTVLLLYAGSVLIGLTNSSLRILITTTLMETVSKSYMGRATSVWMAISLLLQTVSATSLGVIIDRYSPGIGFLCMSGIMFAGFLVYFVLNSRASQKKRVEAEANWADLS</sequence>
<gene>
    <name evidence="9" type="ORF">D3P09_21460</name>
</gene>
<keyword evidence="3" id="KW-1003">Cell membrane</keyword>
<accession>A0A3A6P9H8</accession>
<feature type="transmembrane region" description="Helical" evidence="7">
    <location>
        <begin position="346"/>
        <end position="366"/>
    </location>
</feature>
<evidence type="ECO:0000256" key="4">
    <source>
        <dbReference type="ARBA" id="ARBA00022692"/>
    </source>
</evidence>
<feature type="transmembrane region" description="Helical" evidence="7">
    <location>
        <begin position="308"/>
        <end position="326"/>
    </location>
</feature>
<dbReference type="InterPro" id="IPR036259">
    <property type="entry name" value="MFS_trans_sf"/>
</dbReference>
<keyword evidence="4 7" id="KW-0812">Transmembrane</keyword>
<evidence type="ECO:0000256" key="7">
    <source>
        <dbReference type="SAM" id="Phobius"/>
    </source>
</evidence>
<dbReference type="Proteomes" id="UP000267798">
    <property type="component" value="Unassembled WGS sequence"/>
</dbReference>
<dbReference type="Pfam" id="PF07690">
    <property type="entry name" value="MFS_1"/>
    <property type="match status" value="1"/>
</dbReference>
<dbReference type="GO" id="GO:0005886">
    <property type="term" value="C:plasma membrane"/>
    <property type="evidence" value="ECO:0007669"/>
    <property type="project" value="UniProtKB-SubCell"/>
</dbReference>
<keyword evidence="5 7" id="KW-1133">Transmembrane helix</keyword>
<dbReference type="SUPFAM" id="SSF103473">
    <property type="entry name" value="MFS general substrate transporter"/>
    <property type="match status" value="1"/>
</dbReference>
<keyword evidence="6 7" id="KW-0472">Membrane</keyword>
<feature type="transmembrane region" description="Helical" evidence="7">
    <location>
        <begin position="12"/>
        <end position="36"/>
    </location>
</feature>
<dbReference type="InterPro" id="IPR020846">
    <property type="entry name" value="MFS_dom"/>
</dbReference>